<dbReference type="Pfam" id="PF13581">
    <property type="entry name" value="HATPase_c_2"/>
    <property type="match status" value="1"/>
</dbReference>
<dbReference type="PANTHER" id="PTHR35526">
    <property type="entry name" value="ANTI-SIGMA-F FACTOR RSBW-RELATED"/>
    <property type="match status" value="1"/>
</dbReference>
<dbReference type="InterPro" id="IPR036890">
    <property type="entry name" value="HATPase_C_sf"/>
</dbReference>
<dbReference type="InterPro" id="IPR003594">
    <property type="entry name" value="HATPase_dom"/>
</dbReference>
<dbReference type="Proteomes" id="UP000003022">
    <property type="component" value="Unassembled WGS sequence"/>
</dbReference>
<dbReference type="RefSeq" id="WP_006144579.1">
    <property type="nucleotide sequence ID" value="NZ_AEYX01000046.1"/>
</dbReference>
<gene>
    <name evidence="3" type="ORF">SGM_6613</name>
</gene>
<proteinExistence type="predicted"/>
<dbReference type="PANTHER" id="PTHR35526:SF3">
    <property type="entry name" value="ANTI-SIGMA-F FACTOR RSBW"/>
    <property type="match status" value="1"/>
</dbReference>
<dbReference type="STRING" id="996637.SGM_6613"/>
<comment type="caution">
    <text evidence="3">The sequence shown here is derived from an EMBL/GenBank/DDBJ whole genome shotgun (WGS) entry which is preliminary data.</text>
</comment>
<sequence length="204" mass="22000">MIVSAKPHHTGHPGYSETLPNLEESAAAARRLVRTALVVWHMDELTDTATLLVTELVANAVQHTRSRAIRVVIARPSERLVRVGVVDKARKLPELAKPGADLHTSGRGLLLVEALSERWGNGTAPLGQAGLGRAALRDLPVTGGRKPWVGDQVHDAVTGREGIVSDVRSGTTYVLRHLYGGGLTWTATAPQRLTVTLPREDRTD</sequence>
<dbReference type="CDD" id="cd16936">
    <property type="entry name" value="HATPase_RsbW-like"/>
    <property type="match status" value="1"/>
</dbReference>
<evidence type="ECO:0000259" key="2">
    <source>
        <dbReference type="Pfam" id="PF13581"/>
    </source>
</evidence>
<dbReference type="SUPFAM" id="SSF55874">
    <property type="entry name" value="ATPase domain of HSP90 chaperone/DNA topoisomerase II/histidine kinase"/>
    <property type="match status" value="1"/>
</dbReference>
<keyword evidence="1" id="KW-0723">Serine/threonine-protein kinase</keyword>
<keyword evidence="1" id="KW-0808">Transferase</keyword>
<evidence type="ECO:0000313" key="3">
    <source>
        <dbReference type="EMBL" id="EGG43473.1"/>
    </source>
</evidence>
<protein>
    <submittedName>
        <fullName evidence="3">Regulatory protein</fullName>
    </submittedName>
</protein>
<dbReference type="InterPro" id="IPR050267">
    <property type="entry name" value="Anti-sigma-factor_SerPK"/>
</dbReference>
<dbReference type="GO" id="GO:0004674">
    <property type="term" value="F:protein serine/threonine kinase activity"/>
    <property type="evidence" value="ECO:0007669"/>
    <property type="project" value="UniProtKB-KW"/>
</dbReference>
<organism evidence="3 4">
    <name type="scientific">Streptomyces griseoaurantiacus M045</name>
    <dbReference type="NCBI Taxonomy" id="996637"/>
    <lineage>
        <taxon>Bacteria</taxon>
        <taxon>Bacillati</taxon>
        <taxon>Actinomycetota</taxon>
        <taxon>Actinomycetes</taxon>
        <taxon>Kitasatosporales</taxon>
        <taxon>Streptomycetaceae</taxon>
        <taxon>Streptomyces</taxon>
        <taxon>Streptomyces aurantiacus group</taxon>
    </lineage>
</organism>
<keyword evidence="1" id="KW-0418">Kinase</keyword>
<evidence type="ECO:0000313" key="4">
    <source>
        <dbReference type="Proteomes" id="UP000003022"/>
    </source>
</evidence>
<dbReference type="AlphaFoldDB" id="F3NTC0"/>
<dbReference type="eggNOG" id="COG3920">
    <property type="taxonomic scope" value="Bacteria"/>
</dbReference>
<keyword evidence="4" id="KW-1185">Reference proteome</keyword>
<feature type="domain" description="Histidine kinase/HSP90-like ATPase" evidence="2">
    <location>
        <begin position="20"/>
        <end position="117"/>
    </location>
</feature>
<dbReference type="EMBL" id="AEYX01000046">
    <property type="protein sequence ID" value="EGG43473.1"/>
    <property type="molecule type" value="Genomic_DNA"/>
</dbReference>
<accession>F3NTC0</accession>
<name>F3NTC0_9ACTN</name>
<dbReference type="Gene3D" id="3.30.565.10">
    <property type="entry name" value="Histidine kinase-like ATPase, C-terminal domain"/>
    <property type="match status" value="1"/>
</dbReference>
<reference evidence="3 4" key="1">
    <citation type="journal article" date="2011" name="J. Bacteriol.">
        <title>Draft genome sequence of the marine bacterium Streptomyces griseoaurantiacus M045, which produces novel manumycin-type antibiotics with a pABA core component.</title>
        <authorList>
            <person name="Li F."/>
            <person name="Jiang P."/>
            <person name="Zheng H."/>
            <person name="Wang S."/>
            <person name="Zhao G."/>
            <person name="Qin S."/>
            <person name="Liu Z."/>
        </authorList>
    </citation>
    <scope>NUCLEOTIDE SEQUENCE [LARGE SCALE GENOMIC DNA]</scope>
    <source>
        <strain evidence="3 4">M045</strain>
    </source>
</reference>
<evidence type="ECO:0000256" key="1">
    <source>
        <dbReference type="ARBA" id="ARBA00022527"/>
    </source>
</evidence>